<dbReference type="PANTHER" id="PTHR38926:SF72">
    <property type="entry name" value="IM:7136021-RELATED"/>
    <property type="match status" value="1"/>
</dbReference>
<organism evidence="2 3">
    <name type="scientific">Armillaria ostoyae</name>
    <name type="common">Armillaria root rot fungus</name>
    <dbReference type="NCBI Taxonomy" id="47428"/>
    <lineage>
        <taxon>Eukaryota</taxon>
        <taxon>Fungi</taxon>
        <taxon>Dikarya</taxon>
        <taxon>Basidiomycota</taxon>
        <taxon>Agaricomycotina</taxon>
        <taxon>Agaricomycetes</taxon>
        <taxon>Agaricomycetidae</taxon>
        <taxon>Agaricales</taxon>
        <taxon>Marasmiineae</taxon>
        <taxon>Physalacriaceae</taxon>
        <taxon>Armillaria</taxon>
    </lineage>
</organism>
<evidence type="ECO:0008006" key="4">
    <source>
        <dbReference type="Google" id="ProtNLM"/>
    </source>
</evidence>
<protein>
    <recommendedName>
        <fullName evidence="4">F-box domain-containing protein</fullName>
    </recommendedName>
</protein>
<evidence type="ECO:0000313" key="3">
    <source>
        <dbReference type="Proteomes" id="UP000219338"/>
    </source>
</evidence>
<accession>A0A284QPQ8</accession>
<dbReference type="EMBL" id="FUEG01000001">
    <property type="protein sequence ID" value="SJK98466.1"/>
    <property type="molecule type" value="Genomic_DNA"/>
</dbReference>
<keyword evidence="3" id="KW-1185">Reference proteome</keyword>
<dbReference type="PANTHER" id="PTHR38926">
    <property type="entry name" value="F-BOX DOMAIN CONTAINING PROTEIN, EXPRESSED"/>
    <property type="match status" value="1"/>
</dbReference>
<name>A0A284QPQ8_ARMOS</name>
<feature type="coiled-coil region" evidence="1">
    <location>
        <begin position="47"/>
        <end position="74"/>
    </location>
</feature>
<dbReference type="InterPro" id="IPR032675">
    <property type="entry name" value="LRR_dom_sf"/>
</dbReference>
<evidence type="ECO:0000256" key="1">
    <source>
        <dbReference type="SAM" id="Coils"/>
    </source>
</evidence>
<gene>
    <name evidence="2" type="ORF">ARMOST_01734</name>
</gene>
<dbReference type="Proteomes" id="UP000219338">
    <property type="component" value="Unassembled WGS sequence"/>
</dbReference>
<keyword evidence="1" id="KW-0175">Coiled coil</keyword>
<dbReference type="OrthoDB" id="3365698at2759"/>
<dbReference type="Gene3D" id="1.20.1280.50">
    <property type="match status" value="1"/>
</dbReference>
<reference evidence="3" key="1">
    <citation type="journal article" date="2017" name="Nat. Ecol. Evol.">
        <title>Genome expansion and lineage-specific genetic innovations in the forest pathogenic fungi Armillaria.</title>
        <authorList>
            <person name="Sipos G."/>
            <person name="Prasanna A.N."/>
            <person name="Walter M.C."/>
            <person name="O'Connor E."/>
            <person name="Balint B."/>
            <person name="Krizsan K."/>
            <person name="Kiss B."/>
            <person name="Hess J."/>
            <person name="Varga T."/>
            <person name="Slot J."/>
            <person name="Riley R."/>
            <person name="Boka B."/>
            <person name="Rigling D."/>
            <person name="Barry K."/>
            <person name="Lee J."/>
            <person name="Mihaltcheva S."/>
            <person name="LaButti K."/>
            <person name="Lipzen A."/>
            <person name="Waldron R."/>
            <person name="Moloney N.M."/>
            <person name="Sperisen C."/>
            <person name="Kredics L."/>
            <person name="Vagvoelgyi C."/>
            <person name="Patrignani A."/>
            <person name="Fitzpatrick D."/>
            <person name="Nagy I."/>
            <person name="Doyle S."/>
            <person name="Anderson J.B."/>
            <person name="Grigoriev I.V."/>
            <person name="Gueldener U."/>
            <person name="Muensterkoetter M."/>
            <person name="Nagy L.G."/>
        </authorList>
    </citation>
    <scope>NUCLEOTIDE SEQUENCE [LARGE SCALE GENOMIC DNA]</scope>
    <source>
        <strain evidence="3">C18/9</strain>
    </source>
</reference>
<evidence type="ECO:0000313" key="2">
    <source>
        <dbReference type="EMBL" id="SJK98466.1"/>
    </source>
</evidence>
<sequence>MEPIPLCNNCGQLFNTQAPSLRLDADTYLRSGREINASETELCSSTIIDLQKKISEYDAEVSRLNTALERLKAGRQSLAKCSKKFESLLSPIRRLPRDVLGEIFEFICTSISHDAFLSRDDLPLVSTTPFYLSSVCAYWRDVCISSPLLWTSVLANIDRRGASLQFLRVTELFKQRSGTRLLNLQMSVEFGEIKEEVSYKDVQRRLRHTVTSLFYSPDALNLQRLKRIGIDSRTVHLWDVFRKDIQPEFPELEYLEFSGDVEFCGVHPIKLFECAPKLHALALNAFHSTCFRLPNEQITTVYFANVPSFVYPSRAHNFPNATSVTFRRCGYLSFEDAEFPFQRLVLHGCLPAFHWMGSMPHLASLELIDIDCTNSSESDDIRNTICDLAKYLSKSPLFTELVLNTLIIGHPEMLSLLHAVPQLRRLSIVERIDTRLRVTSPRFIQELGDLEMLQELEHLQLVWSDEVDEGAILDVLEKRPLKSAVIGVRQGGELRPDTLSRVDALQKSGTRITLW</sequence>
<proteinExistence type="predicted"/>
<dbReference type="AlphaFoldDB" id="A0A284QPQ8"/>
<dbReference type="Gene3D" id="3.80.10.10">
    <property type="entry name" value="Ribonuclease Inhibitor"/>
    <property type="match status" value="1"/>
</dbReference>